<accession>A0A5B7G031</accession>
<feature type="compositionally biased region" description="Polar residues" evidence="1">
    <location>
        <begin position="87"/>
        <end position="100"/>
    </location>
</feature>
<dbReference type="EMBL" id="VSRR010009620">
    <property type="protein sequence ID" value="MPC50613.1"/>
    <property type="molecule type" value="Genomic_DNA"/>
</dbReference>
<evidence type="ECO:0000313" key="4">
    <source>
        <dbReference type="Proteomes" id="UP000324222"/>
    </source>
</evidence>
<sequence length="100" mass="11155">MFAGSQSTWNKALPKIERLASITTITFCTDILYVLHILSVCYSHTIQRSYGHNPTVKCYASLKEISLANRVDVKDSHGRPETKSLAGHSQHQEPNTSPQV</sequence>
<feature type="compositionally biased region" description="Basic and acidic residues" evidence="1">
    <location>
        <begin position="71"/>
        <end position="82"/>
    </location>
</feature>
<gene>
    <name evidence="3" type="ORF">E2C01_044442</name>
</gene>
<feature type="region of interest" description="Disordered" evidence="1">
    <location>
        <begin position="71"/>
        <end position="100"/>
    </location>
</feature>
<name>A0A5B7G031_PORTR</name>
<dbReference type="Proteomes" id="UP000324222">
    <property type="component" value="Unassembled WGS sequence"/>
</dbReference>
<evidence type="ECO:0000256" key="2">
    <source>
        <dbReference type="SAM" id="Phobius"/>
    </source>
</evidence>
<evidence type="ECO:0000256" key="1">
    <source>
        <dbReference type="SAM" id="MobiDB-lite"/>
    </source>
</evidence>
<keyword evidence="4" id="KW-1185">Reference proteome</keyword>
<keyword evidence="2" id="KW-1133">Transmembrane helix</keyword>
<comment type="caution">
    <text evidence="3">The sequence shown here is derived from an EMBL/GenBank/DDBJ whole genome shotgun (WGS) entry which is preliminary data.</text>
</comment>
<feature type="transmembrane region" description="Helical" evidence="2">
    <location>
        <begin position="20"/>
        <end position="42"/>
    </location>
</feature>
<keyword evidence="2" id="KW-0812">Transmembrane</keyword>
<organism evidence="3 4">
    <name type="scientific">Portunus trituberculatus</name>
    <name type="common">Swimming crab</name>
    <name type="synonym">Neptunus trituberculatus</name>
    <dbReference type="NCBI Taxonomy" id="210409"/>
    <lineage>
        <taxon>Eukaryota</taxon>
        <taxon>Metazoa</taxon>
        <taxon>Ecdysozoa</taxon>
        <taxon>Arthropoda</taxon>
        <taxon>Crustacea</taxon>
        <taxon>Multicrustacea</taxon>
        <taxon>Malacostraca</taxon>
        <taxon>Eumalacostraca</taxon>
        <taxon>Eucarida</taxon>
        <taxon>Decapoda</taxon>
        <taxon>Pleocyemata</taxon>
        <taxon>Brachyura</taxon>
        <taxon>Eubrachyura</taxon>
        <taxon>Portunoidea</taxon>
        <taxon>Portunidae</taxon>
        <taxon>Portuninae</taxon>
        <taxon>Portunus</taxon>
    </lineage>
</organism>
<keyword evidence="2" id="KW-0472">Membrane</keyword>
<protein>
    <submittedName>
        <fullName evidence="3">Uncharacterized protein</fullName>
    </submittedName>
</protein>
<evidence type="ECO:0000313" key="3">
    <source>
        <dbReference type="EMBL" id="MPC50613.1"/>
    </source>
</evidence>
<proteinExistence type="predicted"/>
<dbReference type="AlphaFoldDB" id="A0A5B7G031"/>
<reference evidence="3 4" key="1">
    <citation type="submission" date="2019-05" db="EMBL/GenBank/DDBJ databases">
        <title>Another draft genome of Portunus trituberculatus and its Hox gene families provides insights of decapod evolution.</title>
        <authorList>
            <person name="Jeong J.-H."/>
            <person name="Song I."/>
            <person name="Kim S."/>
            <person name="Choi T."/>
            <person name="Kim D."/>
            <person name="Ryu S."/>
            <person name="Kim W."/>
        </authorList>
    </citation>
    <scope>NUCLEOTIDE SEQUENCE [LARGE SCALE GENOMIC DNA]</scope>
    <source>
        <tissue evidence="3">Muscle</tissue>
    </source>
</reference>